<dbReference type="EMBL" id="CM047740">
    <property type="protein sequence ID" value="KAJ0041069.1"/>
    <property type="molecule type" value="Genomic_DNA"/>
</dbReference>
<evidence type="ECO:0000313" key="1">
    <source>
        <dbReference type="EMBL" id="KAJ0041069.1"/>
    </source>
</evidence>
<dbReference type="Proteomes" id="UP001163603">
    <property type="component" value="Chromosome 5"/>
</dbReference>
<gene>
    <name evidence="1" type="ORF">Pint_27493</name>
</gene>
<evidence type="ECO:0000313" key="2">
    <source>
        <dbReference type="Proteomes" id="UP001163603"/>
    </source>
</evidence>
<sequence>MKHLFSLLITMKHFMQPRNTILRETHSNLNSLLPPTLAPSKMKSPLAPRPSNPLKRKLATDMLPENVMVGVPNSEEEEEGEMVVHKFGNEAFKINGQTFTFDSVADIDSTQLAGLPLIENCLAGFTSSVFVYGQGVERLIPCGGQLMPCWKKTYQVINEA</sequence>
<comment type="caution">
    <text evidence="1">The sequence shown here is derived from an EMBL/GenBank/DDBJ whole genome shotgun (WGS) entry which is preliminary data.</text>
</comment>
<proteinExistence type="predicted"/>
<name>A0ACC0YUJ7_9ROSI</name>
<accession>A0ACC0YUJ7</accession>
<organism evidence="1 2">
    <name type="scientific">Pistacia integerrima</name>
    <dbReference type="NCBI Taxonomy" id="434235"/>
    <lineage>
        <taxon>Eukaryota</taxon>
        <taxon>Viridiplantae</taxon>
        <taxon>Streptophyta</taxon>
        <taxon>Embryophyta</taxon>
        <taxon>Tracheophyta</taxon>
        <taxon>Spermatophyta</taxon>
        <taxon>Magnoliopsida</taxon>
        <taxon>eudicotyledons</taxon>
        <taxon>Gunneridae</taxon>
        <taxon>Pentapetalae</taxon>
        <taxon>rosids</taxon>
        <taxon>malvids</taxon>
        <taxon>Sapindales</taxon>
        <taxon>Anacardiaceae</taxon>
        <taxon>Pistacia</taxon>
    </lineage>
</organism>
<reference evidence="2" key="1">
    <citation type="journal article" date="2023" name="G3 (Bethesda)">
        <title>Genome assembly and association tests identify interacting loci associated with vigor, precocity, and sex in interspecific pistachio rootstocks.</title>
        <authorList>
            <person name="Palmer W."/>
            <person name="Jacygrad E."/>
            <person name="Sagayaradj S."/>
            <person name="Cavanaugh K."/>
            <person name="Han R."/>
            <person name="Bertier L."/>
            <person name="Beede B."/>
            <person name="Kafkas S."/>
            <person name="Golino D."/>
            <person name="Preece J."/>
            <person name="Michelmore R."/>
        </authorList>
    </citation>
    <scope>NUCLEOTIDE SEQUENCE [LARGE SCALE GENOMIC DNA]</scope>
</reference>
<protein>
    <submittedName>
        <fullName evidence="1">Uncharacterized protein</fullName>
    </submittedName>
</protein>
<keyword evidence="2" id="KW-1185">Reference proteome</keyword>